<evidence type="ECO:0000313" key="4">
    <source>
        <dbReference type="WBParaSite" id="PSAMB.scaffold3094size19703.g20305.t1"/>
    </source>
</evidence>
<accession>A0A914W3J5</accession>
<evidence type="ECO:0000259" key="2">
    <source>
        <dbReference type="PROSITE" id="PS50011"/>
    </source>
</evidence>
<dbReference type="Pfam" id="PF00069">
    <property type="entry name" value="Pkinase"/>
    <property type="match status" value="1"/>
</dbReference>
<dbReference type="GO" id="GO:0005524">
    <property type="term" value="F:ATP binding"/>
    <property type="evidence" value="ECO:0007669"/>
    <property type="project" value="InterPro"/>
</dbReference>
<dbReference type="Gene3D" id="1.10.510.10">
    <property type="entry name" value="Transferase(Phosphotransferase) domain 1"/>
    <property type="match status" value="1"/>
</dbReference>
<feature type="region of interest" description="Disordered" evidence="1">
    <location>
        <begin position="1"/>
        <end position="21"/>
    </location>
</feature>
<evidence type="ECO:0000256" key="1">
    <source>
        <dbReference type="SAM" id="MobiDB-lite"/>
    </source>
</evidence>
<proteinExistence type="predicted"/>
<organism evidence="3 4">
    <name type="scientific">Plectus sambesii</name>
    <dbReference type="NCBI Taxonomy" id="2011161"/>
    <lineage>
        <taxon>Eukaryota</taxon>
        <taxon>Metazoa</taxon>
        <taxon>Ecdysozoa</taxon>
        <taxon>Nematoda</taxon>
        <taxon>Chromadorea</taxon>
        <taxon>Plectida</taxon>
        <taxon>Plectina</taxon>
        <taxon>Plectoidea</taxon>
        <taxon>Plectidae</taxon>
        <taxon>Plectus</taxon>
    </lineage>
</organism>
<dbReference type="InterPro" id="IPR024104">
    <property type="entry name" value="Tribbles/Ser_Thr_kinase_40"/>
</dbReference>
<dbReference type="GO" id="GO:0031434">
    <property type="term" value="F:mitogen-activated protein kinase kinase binding"/>
    <property type="evidence" value="ECO:0007669"/>
    <property type="project" value="TreeGrafter"/>
</dbReference>
<dbReference type="AlphaFoldDB" id="A0A914W3J5"/>
<dbReference type="Proteomes" id="UP000887566">
    <property type="component" value="Unplaced"/>
</dbReference>
<feature type="region of interest" description="Disordered" evidence="1">
    <location>
        <begin position="93"/>
        <end position="116"/>
    </location>
</feature>
<dbReference type="SUPFAM" id="SSF56112">
    <property type="entry name" value="Protein kinase-like (PK-like)"/>
    <property type="match status" value="1"/>
</dbReference>
<reference evidence="4" key="1">
    <citation type="submission" date="2022-11" db="UniProtKB">
        <authorList>
            <consortium name="WormBaseParasite"/>
        </authorList>
    </citation>
    <scope>IDENTIFICATION</scope>
</reference>
<feature type="compositionally biased region" description="Low complexity" evidence="1">
    <location>
        <begin position="7"/>
        <end position="19"/>
    </location>
</feature>
<keyword evidence="3" id="KW-1185">Reference proteome</keyword>
<dbReference type="PANTHER" id="PTHR22961">
    <property type="entry name" value="SER/THR PROTEIN KINASE-TRB"/>
    <property type="match status" value="1"/>
</dbReference>
<protein>
    <submittedName>
        <fullName evidence="4">Protein kinase domain-containing protein</fullName>
    </submittedName>
</protein>
<dbReference type="GO" id="GO:0005634">
    <property type="term" value="C:nucleus"/>
    <property type="evidence" value="ECO:0007669"/>
    <property type="project" value="TreeGrafter"/>
</dbReference>
<feature type="compositionally biased region" description="Basic and acidic residues" evidence="1">
    <location>
        <begin position="99"/>
        <end position="108"/>
    </location>
</feature>
<dbReference type="GO" id="GO:0004672">
    <property type="term" value="F:protein kinase activity"/>
    <property type="evidence" value="ECO:0007669"/>
    <property type="project" value="InterPro"/>
</dbReference>
<dbReference type="PROSITE" id="PS50011">
    <property type="entry name" value="PROTEIN_KINASE_DOM"/>
    <property type="match status" value="1"/>
</dbReference>
<dbReference type="InterPro" id="IPR000719">
    <property type="entry name" value="Prot_kinase_dom"/>
</dbReference>
<sequence length="400" mass="43747">MPQTYPSATSSSALPSARSNFPRPLVMRLGRKRPAAAASLRIDFDDLSSAADADSLPQESVASPLHLHPNIDVPYSSSSSAESSPLVATAAAFSNEDTPDVKRAREDPSLAPTLNDVPSRGFLTPIASPKVETPFLSQSAPGAVRRLGPYELVGAVGGTLCHAVDVRNKSIKVCQALPQAQFDHLLRVTARLNAAESLWKYGDAQELREAVLPRAVDVATDKEGRRYLFTPATYGSLHGFVQGRKQRLTENDTRDLYRQIVRLIAFCHRLGIVVRDLKLRKFVFADRAQTKLRLNGVFDLVVCPDVHDDRMKDRHGCPAYVSPEILDMAGPSYSGKAADIWSLGVLLFVLLIGRYPFYDSTPQGLFGRIRAGHFAIPADAAVSYPARALIHGLLRRDPLE</sequence>
<dbReference type="SMART" id="SM00220">
    <property type="entry name" value="S_TKc"/>
    <property type="match status" value="1"/>
</dbReference>
<evidence type="ECO:0000313" key="3">
    <source>
        <dbReference type="Proteomes" id="UP000887566"/>
    </source>
</evidence>
<feature type="domain" description="Protein kinase" evidence="2">
    <location>
        <begin position="130"/>
        <end position="400"/>
    </location>
</feature>
<dbReference type="PANTHER" id="PTHR22961:SF13">
    <property type="entry name" value="TRIBBLES"/>
    <property type="match status" value="1"/>
</dbReference>
<dbReference type="GO" id="GO:0032436">
    <property type="term" value="P:positive regulation of proteasomal ubiquitin-dependent protein catabolic process"/>
    <property type="evidence" value="ECO:0007669"/>
    <property type="project" value="TreeGrafter"/>
</dbReference>
<name>A0A914W3J5_9BILA</name>
<dbReference type="InterPro" id="IPR011009">
    <property type="entry name" value="Kinase-like_dom_sf"/>
</dbReference>
<dbReference type="WBParaSite" id="PSAMB.scaffold3094size19703.g20305.t1">
    <property type="protein sequence ID" value="PSAMB.scaffold3094size19703.g20305.t1"/>
    <property type="gene ID" value="PSAMB.scaffold3094size19703.g20305"/>
</dbReference>